<feature type="transmembrane region" description="Helical" evidence="6">
    <location>
        <begin position="118"/>
        <end position="142"/>
    </location>
</feature>
<comment type="similarity">
    <text evidence="5">Belongs to the SAT4 family.</text>
</comment>
<feature type="transmembrane region" description="Helical" evidence="6">
    <location>
        <begin position="154"/>
        <end position="180"/>
    </location>
</feature>
<feature type="transmembrane region" description="Helical" evidence="6">
    <location>
        <begin position="192"/>
        <end position="210"/>
    </location>
</feature>
<dbReference type="InParanoid" id="A0A0H2RSC8"/>
<evidence type="ECO:0000256" key="6">
    <source>
        <dbReference type="SAM" id="Phobius"/>
    </source>
</evidence>
<evidence type="ECO:0000313" key="8">
    <source>
        <dbReference type="EMBL" id="KLO07751.1"/>
    </source>
</evidence>
<evidence type="ECO:0000256" key="5">
    <source>
        <dbReference type="ARBA" id="ARBA00038359"/>
    </source>
</evidence>
<dbReference type="InterPro" id="IPR049326">
    <property type="entry name" value="Rhodopsin_dom_fungi"/>
</dbReference>
<dbReference type="Proteomes" id="UP000053477">
    <property type="component" value="Unassembled WGS sequence"/>
</dbReference>
<proteinExistence type="inferred from homology"/>
<protein>
    <recommendedName>
        <fullName evidence="7">Rhodopsin domain-containing protein</fullName>
    </recommendedName>
</protein>
<evidence type="ECO:0000259" key="7">
    <source>
        <dbReference type="Pfam" id="PF20684"/>
    </source>
</evidence>
<reference evidence="8 9" key="1">
    <citation type="submission" date="2015-04" db="EMBL/GenBank/DDBJ databases">
        <title>Complete genome sequence of Schizopora paradoxa KUC8140, a cosmopolitan wood degrader in East Asia.</title>
        <authorList>
            <consortium name="DOE Joint Genome Institute"/>
            <person name="Min B."/>
            <person name="Park H."/>
            <person name="Jang Y."/>
            <person name="Kim J.-J."/>
            <person name="Kim K.H."/>
            <person name="Pangilinan J."/>
            <person name="Lipzen A."/>
            <person name="Riley R."/>
            <person name="Grigoriev I.V."/>
            <person name="Spatafora J.W."/>
            <person name="Choi I.-G."/>
        </authorList>
    </citation>
    <scope>NUCLEOTIDE SEQUENCE [LARGE SCALE GENOMIC DNA]</scope>
    <source>
        <strain evidence="8 9">KUC8140</strain>
    </source>
</reference>
<dbReference type="PANTHER" id="PTHR33048">
    <property type="entry name" value="PTH11-LIKE INTEGRAL MEMBRANE PROTEIN (AFU_ORTHOLOGUE AFUA_5G11245)"/>
    <property type="match status" value="1"/>
</dbReference>
<feature type="domain" description="Rhodopsin" evidence="7">
    <location>
        <begin position="55"/>
        <end position="210"/>
    </location>
</feature>
<accession>A0A0H2RSC8</accession>
<gene>
    <name evidence="8" type="ORF">SCHPADRAFT_836163</name>
</gene>
<dbReference type="OrthoDB" id="444631at2759"/>
<dbReference type="STRING" id="27342.A0A0H2RSC8"/>
<name>A0A0H2RSC8_9AGAM</name>
<evidence type="ECO:0000256" key="1">
    <source>
        <dbReference type="ARBA" id="ARBA00004141"/>
    </source>
</evidence>
<dbReference type="GO" id="GO:0016020">
    <property type="term" value="C:membrane"/>
    <property type="evidence" value="ECO:0007669"/>
    <property type="project" value="UniProtKB-SubCell"/>
</dbReference>
<dbReference type="Pfam" id="PF20684">
    <property type="entry name" value="Fung_rhodopsin"/>
    <property type="match status" value="1"/>
</dbReference>
<comment type="subcellular location">
    <subcellularLocation>
        <location evidence="1">Membrane</location>
        <topology evidence="1">Multi-pass membrane protein</topology>
    </subcellularLocation>
</comment>
<keyword evidence="2 6" id="KW-0812">Transmembrane</keyword>
<evidence type="ECO:0000256" key="2">
    <source>
        <dbReference type="ARBA" id="ARBA00022692"/>
    </source>
</evidence>
<keyword evidence="9" id="KW-1185">Reference proteome</keyword>
<dbReference type="EMBL" id="KQ086122">
    <property type="protein sequence ID" value="KLO07751.1"/>
    <property type="molecule type" value="Genomic_DNA"/>
</dbReference>
<dbReference type="InterPro" id="IPR052337">
    <property type="entry name" value="SAT4-like"/>
</dbReference>
<evidence type="ECO:0000313" key="9">
    <source>
        <dbReference type="Proteomes" id="UP000053477"/>
    </source>
</evidence>
<feature type="transmembrane region" description="Helical" evidence="6">
    <location>
        <begin position="29"/>
        <end position="49"/>
    </location>
</feature>
<evidence type="ECO:0000256" key="4">
    <source>
        <dbReference type="ARBA" id="ARBA00023136"/>
    </source>
</evidence>
<evidence type="ECO:0000256" key="3">
    <source>
        <dbReference type="ARBA" id="ARBA00022989"/>
    </source>
</evidence>
<dbReference type="PANTHER" id="PTHR33048:SF92">
    <property type="entry name" value="INTEGRAL MEMBRANE PROTEIN"/>
    <property type="match status" value="1"/>
</dbReference>
<sequence>IVTSTIAILTTTFRLYDRTRRGKLWWDDAWAFISMLFTIMFMTAILLHCRDPSTARLSILYTVKRISPPGMLRTLLGYVVIFAVTCFSVLFAQVFWVCEKEAGWKDQLNPQCVLGEEVAIVQVITDVIIDTILVLAPVKLIWRVDLSKSQKIMLIAVFSSSAVTTTVSLIHAVAILRVGGFIEVLCAIVEDSVSLIIANLSVIVACMFRIKTDEGDGSRGSGNLHLHGVTTKNRIRNRADPLSTIATVTYDEGLAIGVSTTKTIHIDDTPTHVYGKKNKLRDAKQQTTFELRPFSQSNDSSTLVDDKK</sequence>
<organism evidence="8 9">
    <name type="scientific">Schizopora paradoxa</name>
    <dbReference type="NCBI Taxonomy" id="27342"/>
    <lineage>
        <taxon>Eukaryota</taxon>
        <taxon>Fungi</taxon>
        <taxon>Dikarya</taxon>
        <taxon>Basidiomycota</taxon>
        <taxon>Agaricomycotina</taxon>
        <taxon>Agaricomycetes</taxon>
        <taxon>Hymenochaetales</taxon>
        <taxon>Schizoporaceae</taxon>
        <taxon>Schizopora</taxon>
    </lineage>
</organism>
<feature type="transmembrane region" description="Helical" evidence="6">
    <location>
        <begin position="75"/>
        <end position="98"/>
    </location>
</feature>
<feature type="non-terminal residue" evidence="8">
    <location>
        <position position="1"/>
    </location>
</feature>
<keyword evidence="4 6" id="KW-0472">Membrane</keyword>
<keyword evidence="3 6" id="KW-1133">Transmembrane helix</keyword>
<dbReference type="AlphaFoldDB" id="A0A0H2RSC8"/>